<evidence type="ECO:0000256" key="1">
    <source>
        <dbReference type="ARBA" id="ARBA00023015"/>
    </source>
</evidence>
<dbReference type="RefSeq" id="WP_344120535.1">
    <property type="nucleotide sequence ID" value="NZ_BAAAOA010000014.1"/>
</dbReference>
<feature type="domain" description="HTH araC/xylS-type" evidence="4">
    <location>
        <begin position="163"/>
        <end position="261"/>
    </location>
</feature>
<reference evidence="5 6" key="1">
    <citation type="journal article" date="2019" name="Int. J. Syst. Evol. Microbiol.">
        <title>The Global Catalogue of Microorganisms (GCM) 10K type strain sequencing project: providing services to taxonomists for standard genome sequencing and annotation.</title>
        <authorList>
            <consortium name="The Broad Institute Genomics Platform"/>
            <consortium name="The Broad Institute Genome Sequencing Center for Infectious Disease"/>
            <person name="Wu L."/>
            <person name="Ma J."/>
        </authorList>
    </citation>
    <scope>NUCLEOTIDE SEQUENCE [LARGE SCALE GENOMIC DNA]</scope>
    <source>
        <strain evidence="5 6">JCM 14735</strain>
    </source>
</reference>
<keyword evidence="2" id="KW-0238">DNA-binding</keyword>
<dbReference type="SMART" id="SM00342">
    <property type="entry name" value="HTH_ARAC"/>
    <property type="match status" value="1"/>
</dbReference>
<dbReference type="Gene3D" id="1.10.10.60">
    <property type="entry name" value="Homeodomain-like"/>
    <property type="match status" value="1"/>
</dbReference>
<dbReference type="Pfam" id="PF12833">
    <property type="entry name" value="HTH_18"/>
    <property type="match status" value="1"/>
</dbReference>
<name>A0ABN2KDW6_9MICC</name>
<gene>
    <name evidence="5" type="ORF">GCM10009767_11090</name>
</gene>
<dbReference type="Proteomes" id="UP001501204">
    <property type="component" value="Unassembled WGS sequence"/>
</dbReference>
<dbReference type="SUPFAM" id="SSF51215">
    <property type="entry name" value="Regulatory protein AraC"/>
    <property type="match status" value="1"/>
</dbReference>
<sequence length="265" mass="29868">MAQLHQRMQRRPGLARAQRLNFHQLLTVEQGMVRHMVDFTDYTATPGAWLWVRPGQVQHFRDLTTGSGWLVLFQPGVLDTTTSAQTRLDDPFGRVHRDLAGEDATAMEEALGHLVHEYEATTPLPAPLRARILQHLLAVVMLRLTHQATPIGSPAPEHTEAFLRLRTAVEEHFTRTRHVNDYARILGYSPRTLTRATTAAAGVGAKEFIDHRVVLEARRLLAHGDDPINRVADRLGFDDASNFVKYFTQRAGITPSAFRRQFQAS</sequence>
<dbReference type="InterPro" id="IPR018060">
    <property type="entry name" value="HTH_AraC"/>
</dbReference>
<keyword evidence="6" id="KW-1185">Reference proteome</keyword>
<proteinExistence type="predicted"/>
<evidence type="ECO:0000313" key="5">
    <source>
        <dbReference type="EMBL" id="GAA1753862.1"/>
    </source>
</evidence>
<dbReference type="InterPro" id="IPR009057">
    <property type="entry name" value="Homeodomain-like_sf"/>
</dbReference>
<evidence type="ECO:0000256" key="3">
    <source>
        <dbReference type="ARBA" id="ARBA00023163"/>
    </source>
</evidence>
<dbReference type="PRINTS" id="PR00032">
    <property type="entry name" value="HTHARAC"/>
</dbReference>
<comment type="caution">
    <text evidence="5">The sequence shown here is derived from an EMBL/GenBank/DDBJ whole genome shotgun (WGS) entry which is preliminary data.</text>
</comment>
<evidence type="ECO:0000313" key="6">
    <source>
        <dbReference type="Proteomes" id="UP001501204"/>
    </source>
</evidence>
<accession>A0ABN2KDW6</accession>
<dbReference type="PROSITE" id="PS01124">
    <property type="entry name" value="HTH_ARAC_FAMILY_2"/>
    <property type="match status" value="1"/>
</dbReference>
<dbReference type="PANTHER" id="PTHR43280">
    <property type="entry name" value="ARAC-FAMILY TRANSCRIPTIONAL REGULATOR"/>
    <property type="match status" value="1"/>
</dbReference>
<evidence type="ECO:0000256" key="2">
    <source>
        <dbReference type="ARBA" id="ARBA00023125"/>
    </source>
</evidence>
<keyword evidence="3" id="KW-0804">Transcription</keyword>
<dbReference type="PANTHER" id="PTHR43280:SF32">
    <property type="entry name" value="TRANSCRIPTIONAL REGULATORY PROTEIN"/>
    <property type="match status" value="1"/>
</dbReference>
<organism evidence="5 6">
    <name type="scientific">Kocuria aegyptia</name>
    <dbReference type="NCBI Taxonomy" id="330943"/>
    <lineage>
        <taxon>Bacteria</taxon>
        <taxon>Bacillati</taxon>
        <taxon>Actinomycetota</taxon>
        <taxon>Actinomycetes</taxon>
        <taxon>Micrococcales</taxon>
        <taxon>Micrococcaceae</taxon>
        <taxon>Kocuria</taxon>
    </lineage>
</organism>
<keyword evidence="1" id="KW-0805">Transcription regulation</keyword>
<evidence type="ECO:0000259" key="4">
    <source>
        <dbReference type="PROSITE" id="PS01124"/>
    </source>
</evidence>
<dbReference type="InterPro" id="IPR037923">
    <property type="entry name" value="HTH-like"/>
</dbReference>
<protein>
    <submittedName>
        <fullName evidence="5">AraC family transcriptional regulator</fullName>
    </submittedName>
</protein>
<dbReference type="InterPro" id="IPR020449">
    <property type="entry name" value="Tscrpt_reg_AraC-type_HTH"/>
</dbReference>
<dbReference type="EMBL" id="BAAAOA010000014">
    <property type="protein sequence ID" value="GAA1753862.1"/>
    <property type="molecule type" value="Genomic_DNA"/>
</dbReference>
<dbReference type="SUPFAM" id="SSF46689">
    <property type="entry name" value="Homeodomain-like"/>
    <property type="match status" value="1"/>
</dbReference>